<keyword evidence="8" id="KW-1185">Reference proteome</keyword>
<reference evidence="7" key="3">
    <citation type="submission" date="2022-01" db="EMBL/GenBank/DDBJ databases">
        <authorList>
            <person name="Rubenstein D.R."/>
        </authorList>
    </citation>
    <scope>NUCLEOTIDE SEQUENCE</scope>
    <source>
        <strain evidence="7">SS15</strain>
        <tissue evidence="7">Liver</tissue>
    </source>
</reference>
<dbReference type="PANTHER" id="PTHR46647">
    <property type="entry name" value="RAB9 EFFECTOR PROTEIN WITH KELCH MOTIFS"/>
    <property type="match status" value="1"/>
</dbReference>
<dbReference type="InterPro" id="IPR015915">
    <property type="entry name" value="Kelch-typ_b-propeller"/>
</dbReference>
<keyword evidence="2" id="KW-0677">Repeat</keyword>
<dbReference type="EMBL" id="JADDUC010000036">
    <property type="protein sequence ID" value="KAG0122343.1"/>
    <property type="molecule type" value="Genomic_DNA"/>
</dbReference>
<feature type="region of interest" description="Disordered" evidence="5">
    <location>
        <begin position="177"/>
        <end position="202"/>
    </location>
</feature>
<evidence type="ECO:0000256" key="5">
    <source>
        <dbReference type="SAM" id="MobiDB-lite"/>
    </source>
</evidence>
<organism evidence="6">
    <name type="scientific">Lamprotornis superbus</name>
    <dbReference type="NCBI Taxonomy" id="245042"/>
    <lineage>
        <taxon>Eukaryota</taxon>
        <taxon>Metazoa</taxon>
        <taxon>Chordata</taxon>
        <taxon>Craniata</taxon>
        <taxon>Vertebrata</taxon>
        <taxon>Euteleostomi</taxon>
        <taxon>Archelosauria</taxon>
        <taxon>Archosauria</taxon>
        <taxon>Dinosauria</taxon>
        <taxon>Saurischia</taxon>
        <taxon>Theropoda</taxon>
        <taxon>Coelurosauria</taxon>
        <taxon>Aves</taxon>
        <taxon>Neognathae</taxon>
        <taxon>Neoaves</taxon>
        <taxon>Telluraves</taxon>
        <taxon>Australaves</taxon>
        <taxon>Passeriformes</taxon>
        <taxon>Sturnidae</taxon>
        <taxon>Lamprotornis</taxon>
    </lineage>
</organism>
<evidence type="ECO:0000256" key="4">
    <source>
        <dbReference type="ARBA" id="ARBA00039295"/>
    </source>
</evidence>
<protein>
    <recommendedName>
        <fullName evidence="4">Rab9 effector protein with kelch motifs</fullName>
    </recommendedName>
</protein>
<evidence type="ECO:0000256" key="1">
    <source>
        <dbReference type="ARBA" id="ARBA00022441"/>
    </source>
</evidence>
<dbReference type="InterPro" id="IPR019651">
    <property type="entry name" value="Glutamate_DH_NAD-spec"/>
</dbReference>
<evidence type="ECO:0000256" key="2">
    <source>
        <dbReference type="ARBA" id="ARBA00022737"/>
    </source>
</evidence>
<dbReference type="Gene3D" id="2.120.10.80">
    <property type="entry name" value="Kelch-type beta propeller"/>
    <property type="match status" value="1"/>
</dbReference>
<dbReference type="SUPFAM" id="SSF117281">
    <property type="entry name" value="Kelch motif"/>
    <property type="match status" value="1"/>
</dbReference>
<comment type="caution">
    <text evidence="6">The sequence shown here is derived from an EMBL/GenBank/DDBJ whole genome shotgun (WGS) entry which is preliminary data.</text>
</comment>
<dbReference type="OrthoDB" id="10251809at2759"/>
<reference evidence="7 8" key="2">
    <citation type="journal article" date="2021" name="J. Hered.">
        <title>Feather Gene Expression Elucidates the Developmental Basis of Plumage Iridescence in African Starlings.</title>
        <authorList>
            <person name="Rubenstein D.R."/>
            <person name="Corvelo A."/>
            <person name="MacManes M.D."/>
            <person name="Maia R."/>
            <person name="Narzisi G."/>
            <person name="Rousaki A."/>
            <person name="Vandenabeele P."/>
            <person name="Shawkey M.D."/>
            <person name="Solomon J."/>
        </authorList>
    </citation>
    <scope>NUCLEOTIDE SEQUENCE [LARGE SCALE GENOMIC DNA]</scope>
    <source>
        <strain evidence="7">SS15</strain>
    </source>
</reference>
<keyword evidence="1" id="KW-0880">Kelch repeat</keyword>
<evidence type="ECO:0000313" key="6">
    <source>
        <dbReference type="EMBL" id="KAG0122343.1"/>
    </source>
</evidence>
<evidence type="ECO:0000313" key="7">
    <source>
        <dbReference type="EMBL" id="KAI1232232.1"/>
    </source>
</evidence>
<dbReference type="Pfam" id="PF24681">
    <property type="entry name" value="Kelch_KLHDC2_KLHL20_DRC7"/>
    <property type="match status" value="1"/>
</dbReference>
<dbReference type="Proteomes" id="UP000618051">
    <property type="component" value="Unassembled WGS sequence"/>
</dbReference>
<proteinExistence type="predicted"/>
<dbReference type="InterPro" id="IPR006652">
    <property type="entry name" value="Kelch_1"/>
</dbReference>
<comment type="function">
    <text evidence="3">Rab9 effector required for endosome to trans-Golgi network (TGN) transport.</text>
</comment>
<evidence type="ECO:0000256" key="3">
    <source>
        <dbReference type="ARBA" id="ARBA00037224"/>
    </source>
</evidence>
<reference evidence="6" key="1">
    <citation type="submission" date="2020-10" db="EMBL/GenBank/DDBJ databases">
        <title>Feather gene expression reveals the developmental basis of iridescence in African starlings.</title>
        <authorList>
            <person name="Rubenstein D.R."/>
        </authorList>
    </citation>
    <scope>NUCLEOTIDE SEQUENCE</scope>
    <source>
        <strain evidence="6">SS15</strain>
        <tissue evidence="6">Liver</tissue>
    </source>
</reference>
<accession>A0A835TXX1</accession>
<gene>
    <name evidence="7" type="ORF">IHE44_0007301</name>
    <name evidence="6" type="ORF">IHE44_008966</name>
</gene>
<dbReference type="AlphaFoldDB" id="A0A835TXX1"/>
<dbReference type="InterPro" id="IPR052124">
    <property type="entry name" value="Rab9_kelch_effector"/>
</dbReference>
<sequence length="483" mass="52136">MGGVQPQPRTFHTSSAAIGARLFVFGGGDKGAEPVKDQQLHVFDTATLTWSQPETHGDPPSPRHGHIMVAVGTKLFIHGGLAGNVFYNDLFCIDTNDMRWVKIPATGDIPGGRASHSSAVFQDHLYIFGGIGPDGTLDTTYKYHTGRQQWTLLQFESPLPSGRLDHAMCVIPWQAGAHRDTGDTPAGTEPPLSAGDRAEPLQQGLGEGCAEDTSVHLLFVFGGMDTQGQMHRDCLVTLIERQLPTQLLLVPNLILQGIGVAFQLIAGIDAFLQLLVFLSKLLGIVHHPLDLLWRQPVLVVGDRDLVLVAGALVLSCDTQDPVHIDLKGDLDLGDTTRGRRDSREIKGAQEMVVLGGTESVITCILVPREHPGLDSGAVGHSLIWVNATRRLLPIEELFNKLLDFGDAKLDEVLHNTLVKVFSTQVSVTISSHNFKDSVVNCEEGHIKSSTAQVKYKDVLLSLSLVQSISNGSSCSVQGTGCQS</sequence>
<dbReference type="EMBL" id="JADDUC020000023">
    <property type="protein sequence ID" value="KAI1232232.1"/>
    <property type="molecule type" value="Genomic_DNA"/>
</dbReference>
<dbReference type="SMART" id="SM00612">
    <property type="entry name" value="Kelch"/>
    <property type="match status" value="2"/>
</dbReference>
<evidence type="ECO:0000313" key="8">
    <source>
        <dbReference type="Proteomes" id="UP000618051"/>
    </source>
</evidence>
<dbReference type="PANTHER" id="PTHR46647:SF1">
    <property type="entry name" value="RAB9 EFFECTOR PROTEIN WITH KELCH MOTIFS"/>
    <property type="match status" value="1"/>
</dbReference>
<dbReference type="Pfam" id="PF10712">
    <property type="entry name" value="NAD-GH"/>
    <property type="match status" value="2"/>
</dbReference>
<name>A0A835TXX1_9PASS</name>